<reference evidence="1" key="1">
    <citation type="submission" date="2022-01" db="EMBL/GenBank/DDBJ databases">
        <title>Genome-Based Taxonomic Classification of the Phylum Actinobacteria.</title>
        <authorList>
            <person name="Gao Y."/>
        </authorList>
    </citation>
    <scope>NUCLEOTIDE SEQUENCE</scope>
    <source>
        <strain evidence="1">KLBMP 8922</strain>
    </source>
</reference>
<dbReference type="Proteomes" id="UP001165378">
    <property type="component" value="Unassembled WGS sequence"/>
</dbReference>
<sequence length="83" mass="8964">MARCEVCGNDYYASFEVHAGDAVHVFDSFECAITRMAPICEHCRCRIIGHGVESDGRYFCCAHCAKAEGATGIRDNVSVAAGM</sequence>
<name>A0AA41U6I4_9ACTN</name>
<accession>A0AA41U6I4</accession>
<dbReference type="AlphaFoldDB" id="A0AA41U6I4"/>
<evidence type="ECO:0008006" key="3">
    <source>
        <dbReference type="Google" id="ProtNLM"/>
    </source>
</evidence>
<dbReference type="EMBL" id="JAKFHA010000042">
    <property type="protein sequence ID" value="MCF2533027.1"/>
    <property type="molecule type" value="Genomic_DNA"/>
</dbReference>
<evidence type="ECO:0000313" key="2">
    <source>
        <dbReference type="Proteomes" id="UP001165378"/>
    </source>
</evidence>
<keyword evidence="2" id="KW-1185">Reference proteome</keyword>
<comment type="caution">
    <text evidence="1">The sequence shown here is derived from an EMBL/GenBank/DDBJ whole genome shotgun (WGS) entry which is preliminary data.</text>
</comment>
<proteinExistence type="predicted"/>
<organism evidence="1 2">
    <name type="scientific">Yinghuangia soli</name>
    <dbReference type="NCBI Taxonomy" id="2908204"/>
    <lineage>
        <taxon>Bacteria</taxon>
        <taxon>Bacillati</taxon>
        <taxon>Actinomycetota</taxon>
        <taxon>Actinomycetes</taxon>
        <taxon>Kitasatosporales</taxon>
        <taxon>Streptomycetaceae</taxon>
        <taxon>Yinghuangia</taxon>
    </lineage>
</organism>
<dbReference type="RefSeq" id="WP_235057799.1">
    <property type="nucleotide sequence ID" value="NZ_JAKFHA010000042.1"/>
</dbReference>
<gene>
    <name evidence="1" type="ORF">LZ495_38245</name>
</gene>
<protein>
    <recommendedName>
        <fullName evidence="3">Metallothionein</fullName>
    </recommendedName>
</protein>
<evidence type="ECO:0000313" key="1">
    <source>
        <dbReference type="EMBL" id="MCF2533027.1"/>
    </source>
</evidence>